<dbReference type="GO" id="GO:0006506">
    <property type="term" value="P:GPI anchor biosynthetic process"/>
    <property type="evidence" value="ECO:0007669"/>
    <property type="project" value="InterPro"/>
</dbReference>
<feature type="transmembrane region" description="Helical" evidence="2">
    <location>
        <begin position="580"/>
        <end position="608"/>
    </location>
</feature>
<dbReference type="Gene3D" id="3.40.720.10">
    <property type="entry name" value="Alkaline Phosphatase, subunit A"/>
    <property type="match status" value="1"/>
</dbReference>
<dbReference type="Pfam" id="PF19316">
    <property type="entry name" value="PIGO_PIGG"/>
    <property type="match status" value="1"/>
</dbReference>
<gene>
    <name evidence="4" type="ORF">FDP41_006376</name>
</gene>
<feature type="transmembrane region" description="Helical" evidence="2">
    <location>
        <begin position="517"/>
        <end position="537"/>
    </location>
</feature>
<feature type="transmembrane region" description="Helical" evidence="2">
    <location>
        <begin position="930"/>
        <end position="945"/>
    </location>
</feature>
<protein>
    <recommendedName>
        <fullName evidence="3">GPI ethanolamine phosphate transferase 2 C-terminal domain-containing protein</fullName>
    </recommendedName>
</protein>
<dbReference type="InterPro" id="IPR017850">
    <property type="entry name" value="Alkaline_phosphatase_core_sf"/>
</dbReference>
<dbReference type="Pfam" id="PF01663">
    <property type="entry name" value="Phosphodiest"/>
    <property type="match status" value="1"/>
</dbReference>
<dbReference type="RefSeq" id="XP_044559057.1">
    <property type="nucleotide sequence ID" value="XM_044710004.1"/>
</dbReference>
<feature type="region of interest" description="Disordered" evidence="1">
    <location>
        <begin position="23"/>
        <end position="46"/>
    </location>
</feature>
<dbReference type="GO" id="GO:0051267">
    <property type="term" value="F:CP2 mannose-ethanolamine phosphotransferase activity"/>
    <property type="evidence" value="ECO:0007669"/>
    <property type="project" value="TreeGrafter"/>
</dbReference>
<dbReference type="VEuPathDB" id="AmoebaDB:FDP41_006376"/>
<feature type="transmembrane region" description="Helical" evidence="2">
    <location>
        <begin position="693"/>
        <end position="711"/>
    </location>
</feature>
<sequence length="946" mass="108136">MTPIKELLSPLSSLPVEASIHRPISNSISPSSPPSPSPPSPRSDTTTTRTNIILILFILYLFGVVFAFMGFFPMGGNSRTSYHQNGSKELISKRLTNSILNNVDGHLFKEITSHKPQNETLTHGNVHKIVFIVIDALGASRFENILKMDHILDSLKDRRENFLWFTSYAHAPTVTLPKLRALVNGQMSNFVDVVMNVVTEDHHEVEHSPSAVEINKAHLSAPLSTSENYKKEIKKQLINSSGMLYHLKKLKNWRMVLHGDETWFRLVGQSESQIFESRSDPTHSLYVTDTVIVDENVTRHIEEEIQHLQNWDLLILHFLGLDHLGHIHAKEEEFHEKMKYYNDKVFEPILSKVNLSETLFVIASDHGMTNDGGHGGSTPLETNAILGFVHSALSKKWQQDTQNSNSEKYGGVVNQIDFSPTISVLTNVPIPDLSVGKLILDVVRPFGDIFTLKSIIANAAQLMSLMSEKDYHKFLVIWDSLFTKYSDVQTLIEKSHELLTDMSQHLIQQSGNVHYSIAYASLFFLLILIVVIGYIVLSHYSNQMPFKKLTSKLDYILIAFFALHLLSYTSSSLIEEEHQIWYYFSVMILFLLFFSVDNNWILVIMLGLDRVTYDYYISGIKNSEFLQAPVSHRNFVELLSIVFTIVLLTRYSWQRIVKWNMFTKSTLFGINLLLWLYTLDFKLLGLFNISDKVNIVVIYVVSTLYAFDLLLSKEARTTLAMSTFVHLWFLNEHSCTYPLMAISVVQAILLPSVLVPSPQPLNSRTVSSTARFKTKKETSSFHSSRRHELSILTKQLICQVLSHSYYFKFGRSISVSNIDFSVAYQGLTFYHPLITGFSLFIKIFGARILFEIFPLLLATTSCDHHLPNDNNNLTLPPNSFNNRTFILSLNLFVRVSRLFMSALILLLMQNHLFIWSVFSPKFLLDTTLETLYHFIIFITLFIALKD</sequence>
<dbReference type="InterPro" id="IPR045687">
    <property type="entry name" value="PIGG/GPI7_C"/>
</dbReference>
<proteinExistence type="predicted"/>
<dbReference type="VEuPathDB" id="AmoebaDB:NfTy_090390"/>
<dbReference type="Proteomes" id="UP000444721">
    <property type="component" value="Unassembled WGS sequence"/>
</dbReference>
<accession>A0A6A5BJX8</accession>
<feature type="transmembrane region" description="Helical" evidence="2">
    <location>
        <begin position="549"/>
        <end position="568"/>
    </location>
</feature>
<feature type="transmembrane region" description="Helical" evidence="2">
    <location>
        <begin position="52"/>
        <end position="72"/>
    </location>
</feature>
<keyword evidence="5" id="KW-1185">Reference proteome</keyword>
<feature type="compositionally biased region" description="Pro residues" evidence="1">
    <location>
        <begin position="31"/>
        <end position="41"/>
    </location>
</feature>
<evidence type="ECO:0000313" key="5">
    <source>
        <dbReference type="Proteomes" id="UP000444721"/>
    </source>
</evidence>
<dbReference type="SUPFAM" id="SSF53649">
    <property type="entry name" value="Alkaline phosphatase-like"/>
    <property type="match status" value="1"/>
</dbReference>
<evidence type="ECO:0000256" key="2">
    <source>
        <dbReference type="SAM" id="Phobius"/>
    </source>
</evidence>
<name>A0A6A5BJX8_NAEFO</name>
<keyword evidence="2" id="KW-1133">Transmembrane helix</keyword>
<comment type="caution">
    <text evidence="4">The sequence shown here is derived from an EMBL/GenBank/DDBJ whole genome shotgun (WGS) entry which is preliminary data.</text>
</comment>
<feature type="transmembrane region" description="Helical" evidence="2">
    <location>
        <begin position="665"/>
        <end position="687"/>
    </location>
</feature>
<evidence type="ECO:0000313" key="4">
    <source>
        <dbReference type="EMBL" id="KAF0974344.1"/>
    </source>
</evidence>
<dbReference type="InterPro" id="IPR002591">
    <property type="entry name" value="Phosphodiest/P_Trfase"/>
</dbReference>
<dbReference type="EMBL" id="VFQX01000052">
    <property type="protein sequence ID" value="KAF0974344.1"/>
    <property type="molecule type" value="Genomic_DNA"/>
</dbReference>
<keyword evidence="2" id="KW-0812">Transmembrane</keyword>
<keyword evidence="2" id="KW-0472">Membrane</keyword>
<dbReference type="AlphaFoldDB" id="A0A6A5BJX8"/>
<dbReference type="GeneID" id="68113594"/>
<reference evidence="4 5" key="1">
    <citation type="journal article" date="2019" name="Sci. Rep.">
        <title>Nanopore sequencing improves the draft genome of the human pathogenic amoeba Naegleria fowleri.</title>
        <authorList>
            <person name="Liechti N."/>
            <person name="Schurch N."/>
            <person name="Bruggmann R."/>
            <person name="Wittwer M."/>
        </authorList>
    </citation>
    <scope>NUCLEOTIDE SEQUENCE [LARGE SCALE GENOMIC DNA]</scope>
    <source>
        <strain evidence="4 5">ATCC 30894</strain>
    </source>
</reference>
<feature type="domain" description="GPI ethanolamine phosphate transferase 2 C-terminal" evidence="3">
    <location>
        <begin position="531"/>
        <end position="940"/>
    </location>
</feature>
<dbReference type="InterPro" id="IPR039527">
    <property type="entry name" value="PIGG/GPI7"/>
</dbReference>
<dbReference type="GO" id="GO:0005789">
    <property type="term" value="C:endoplasmic reticulum membrane"/>
    <property type="evidence" value="ECO:0007669"/>
    <property type="project" value="TreeGrafter"/>
</dbReference>
<dbReference type="PANTHER" id="PTHR23072:SF0">
    <property type="entry name" value="GPI ETHANOLAMINE PHOSPHATE TRANSFERASE 2"/>
    <property type="match status" value="1"/>
</dbReference>
<dbReference type="PANTHER" id="PTHR23072">
    <property type="entry name" value="PHOSPHATIDYLINOSITOL GLYCAN-RELATED"/>
    <property type="match status" value="1"/>
</dbReference>
<evidence type="ECO:0000259" key="3">
    <source>
        <dbReference type="Pfam" id="PF19316"/>
    </source>
</evidence>
<evidence type="ECO:0000256" key="1">
    <source>
        <dbReference type="SAM" id="MobiDB-lite"/>
    </source>
</evidence>
<dbReference type="OrthoDB" id="272139at2759"/>
<organism evidence="4 5">
    <name type="scientific">Naegleria fowleri</name>
    <name type="common">Brain eating amoeba</name>
    <dbReference type="NCBI Taxonomy" id="5763"/>
    <lineage>
        <taxon>Eukaryota</taxon>
        <taxon>Discoba</taxon>
        <taxon>Heterolobosea</taxon>
        <taxon>Tetramitia</taxon>
        <taxon>Eutetramitia</taxon>
        <taxon>Vahlkampfiidae</taxon>
        <taxon>Naegleria</taxon>
    </lineage>
</organism>